<keyword evidence="5" id="KW-1185">Reference proteome</keyword>
<dbReference type="GO" id="GO:0005634">
    <property type="term" value="C:nucleus"/>
    <property type="evidence" value="ECO:0007669"/>
    <property type="project" value="UniProtKB-SubCell"/>
</dbReference>
<evidence type="ECO:0000313" key="5">
    <source>
        <dbReference type="Proteomes" id="UP000288168"/>
    </source>
</evidence>
<comment type="subcellular location">
    <subcellularLocation>
        <location evidence="1">Nucleus</location>
    </subcellularLocation>
</comment>
<accession>A0A428QWN2</accession>
<organism evidence="4 5">
    <name type="scientific">Fusarium duplospermum</name>
    <dbReference type="NCBI Taxonomy" id="1325734"/>
    <lineage>
        <taxon>Eukaryota</taxon>
        <taxon>Fungi</taxon>
        <taxon>Dikarya</taxon>
        <taxon>Ascomycota</taxon>
        <taxon>Pezizomycotina</taxon>
        <taxon>Sordariomycetes</taxon>
        <taxon>Hypocreomycetidae</taxon>
        <taxon>Hypocreales</taxon>
        <taxon>Nectriaceae</taxon>
        <taxon>Fusarium</taxon>
        <taxon>Fusarium solani species complex</taxon>
    </lineage>
</organism>
<dbReference type="PANTHER" id="PTHR37534:SF46">
    <property type="entry name" value="ZN(II)2CYS6 TRANSCRIPTION FACTOR (EUROFUNG)"/>
    <property type="match status" value="1"/>
</dbReference>
<gene>
    <name evidence="4" type="ORF">CEP54_002194</name>
</gene>
<reference evidence="4 5" key="1">
    <citation type="submission" date="2017-06" db="EMBL/GenBank/DDBJ databases">
        <title>Comparative genomic analysis of Ambrosia Fusariam Clade fungi.</title>
        <authorList>
            <person name="Stajich J.E."/>
            <person name="Carrillo J."/>
            <person name="Kijimoto T."/>
            <person name="Eskalen A."/>
            <person name="O'Donnell K."/>
            <person name="Kasson M."/>
        </authorList>
    </citation>
    <scope>NUCLEOTIDE SEQUENCE [LARGE SCALE GENOMIC DNA]</scope>
    <source>
        <strain evidence="4 5">NRRL62584</strain>
    </source>
</reference>
<evidence type="ECO:0000313" key="4">
    <source>
        <dbReference type="EMBL" id="RSL69670.1"/>
    </source>
</evidence>
<dbReference type="OrthoDB" id="3477330at2759"/>
<dbReference type="Pfam" id="PF11951">
    <property type="entry name" value="Fungal_trans_2"/>
    <property type="match status" value="1"/>
</dbReference>
<dbReference type="Proteomes" id="UP000288168">
    <property type="component" value="Unassembled WGS sequence"/>
</dbReference>
<dbReference type="STRING" id="1325734.A0A428QWN2"/>
<comment type="caution">
    <text evidence="4">The sequence shown here is derived from an EMBL/GenBank/DDBJ whole genome shotgun (WGS) entry which is preliminary data.</text>
</comment>
<feature type="region of interest" description="Disordered" evidence="3">
    <location>
        <begin position="162"/>
        <end position="187"/>
    </location>
</feature>
<sequence length="448" mass="51073">MVTGVMMPTIDPSSNPWLQIYFPLALGEPSTPSQLSLQHALMSVAAYQRAYREGKSKQDDMKRGFYHEQEASRVLERFVTHEHPEIQSLRDQCTCLAAALGLISIDIFGPRATDCTTRLGLARRVIDMYQDERSWESNVLSSMLYQIFRCYETVGSTAKVTTEMTTASQDHSPESDDAPSPDDRNAITRMDTNTAFEKSLADARYFILNSSFGVSWRTMSLLQETTKLGTACSSSNPRDMTREIRSLHQRLYGVEDDPSDFLAPVSSRRTIPRLDTSSHHSNDSNGVFLPKIISDELIENHQLAFHYAVMIYFHRVIPDTYLPHDAESGHRISSRDNCQALVRKVWDRLENIDCLTPRDIQLHRGNVLWPAFIAAAESIRVDLRHRALIWFSKAAKRGVGNTLRAKEVVMEVWRRVDRQMYPDEELVGMGPVDWRVVMKEMGHSIMLT</sequence>
<dbReference type="InterPro" id="IPR021858">
    <property type="entry name" value="Fun_TF"/>
</dbReference>
<evidence type="ECO:0000256" key="3">
    <source>
        <dbReference type="SAM" id="MobiDB-lite"/>
    </source>
</evidence>
<evidence type="ECO:0000256" key="2">
    <source>
        <dbReference type="ARBA" id="ARBA00023242"/>
    </source>
</evidence>
<evidence type="ECO:0000256" key="1">
    <source>
        <dbReference type="ARBA" id="ARBA00004123"/>
    </source>
</evidence>
<name>A0A428QWN2_9HYPO</name>
<keyword evidence="2" id="KW-0539">Nucleus</keyword>
<dbReference type="EMBL" id="NKCI01000012">
    <property type="protein sequence ID" value="RSL69670.1"/>
    <property type="molecule type" value="Genomic_DNA"/>
</dbReference>
<protein>
    <submittedName>
        <fullName evidence="4">Uncharacterized protein</fullName>
    </submittedName>
</protein>
<dbReference type="PANTHER" id="PTHR37534">
    <property type="entry name" value="TRANSCRIPTIONAL ACTIVATOR PROTEIN UGA3"/>
    <property type="match status" value="1"/>
</dbReference>
<dbReference type="AlphaFoldDB" id="A0A428QWN2"/>
<proteinExistence type="predicted"/>